<gene>
    <name evidence="6" type="ORF">F0A16_21520</name>
</gene>
<evidence type="ECO:0000259" key="4">
    <source>
        <dbReference type="PROSITE" id="PS51071"/>
    </source>
</evidence>
<evidence type="ECO:0000313" key="7">
    <source>
        <dbReference type="Proteomes" id="UP000466024"/>
    </source>
</evidence>
<dbReference type="Pfam" id="PF01418">
    <property type="entry name" value="HTH_6"/>
    <property type="match status" value="1"/>
</dbReference>
<dbReference type="InterPro" id="IPR009057">
    <property type="entry name" value="Homeodomain-like_sf"/>
</dbReference>
<dbReference type="PROSITE" id="PS51464">
    <property type="entry name" value="SIS"/>
    <property type="match status" value="1"/>
</dbReference>
<dbReference type="PROSITE" id="PS51071">
    <property type="entry name" value="HTH_RPIR"/>
    <property type="match status" value="1"/>
</dbReference>
<dbReference type="Proteomes" id="UP000466024">
    <property type="component" value="Unassembled WGS sequence"/>
</dbReference>
<dbReference type="CDD" id="cd05013">
    <property type="entry name" value="SIS_RpiR"/>
    <property type="match status" value="1"/>
</dbReference>
<dbReference type="SUPFAM" id="SSF53697">
    <property type="entry name" value="SIS domain"/>
    <property type="match status" value="1"/>
</dbReference>
<evidence type="ECO:0000256" key="1">
    <source>
        <dbReference type="ARBA" id="ARBA00023015"/>
    </source>
</evidence>
<feature type="domain" description="HTH rpiR-type" evidence="4">
    <location>
        <begin position="5"/>
        <end position="81"/>
    </location>
</feature>
<keyword evidence="1" id="KW-0805">Transcription regulation</keyword>
<comment type="caution">
    <text evidence="6">The sequence shown here is derived from an EMBL/GenBank/DDBJ whole genome shotgun (WGS) entry which is preliminary data.</text>
</comment>
<accession>A0A640W6X8</accession>
<dbReference type="InterPro" id="IPR046348">
    <property type="entry name" value="SIS_dom_sf"/>
</dbReference>
<dbReference type="RefSeq" id="WP_149438094.1">
    <property type="nucleotide sequence ID" value="NZ_VTPX01000028.1"/>
</dbReference>
<dbReference type="InterPro" id="IPR001347">
    <property type="entry name" value="SIS_dom"/>
</dbReference>
<dbReference type="AlphaFoldDB" id="A0A640W6X8"/>
<keyword evidence="3" id="KW-0804">Transcription</keyword>
<keyword evidence="7" id="KW-1185">Reference proteome</keyword>
<dbReference type="Pfam" id="PF01380">
    <property type="entry name" value="SIS"/>
    <property type="match status" value="1"/>
</dbReference>
<dbReference type="SUPFAM" id="SSF46689">
    <property type="entry name" value="Homeodomain-like"/>
    <property type="match status" value="1"/>
</dbReference>
<keyword evidence="2" id="KW-0238">DNA-binding</keyword>
<dbReference type="InterPro" id="IPR047640">
    <property type="entry name" value="RpiR-like"/>
</dbReference>
<dbReference type="PANTHER" id="PTHR30514:SF18">
    <property type="entry name" value="RPIR-FAMILY TRANSCRIPTIONAL REGULATOR"/>
    <property type="match status" value="1"/>
</dbReference>
<dbReference type="EMBL" id="VTPX01000028">
    <property type="protein sequence ID" value="KAA0015079.1"/>
    <property type="molecule type" value="Genomic_DNA"/>
</dbReference>
<evidence type="ECO:0000313" key="6">
    <source>
        <dbReference type="EMBL" id="KAA0015079.1"/>
    </source>
</evidence>
<dbReference type="GO" id="GO:0003700">
    <property type="term" value="F:DNA-binding transcription factor activity"/>
    <property type="evidence" value="ECO:0007669"/>
    <property type="project" value="InterPro"/>
</dbReference>
<feature type="domain" description="SIS" evidence="5">
    <location>
        <begin position="127"/>
        <end position="266"/>
    </location>
</feature>
<dbReference type="Gene3D" id="3.40.50.10490">
    <property type="entry name" value="Glucose-6-phosphate isomerase like protein, domain 1"/>
    <property type="match status" value="1"/>
</dbReference>
<dbReference type="PANTHER" id="PTHR30514">
    <property type="entry name" value="GLUCOKINASE"/>
    <property type="match status" value="1"/>
</dbReference>
<dbReference type="InterPro" id="IPR036388">
    <property type="entry name" value="WH-like_DNA-bd_sf"/>
</dbReference>
<dbReference type="InterPro" id="IPR035472">
    <property type="entry name" value="RpiR-like_SIS"/>
</dbReference>
<dbReference type="InterPro" id="IPR000281">
    <property type="entry name" value="HTH_RpiR"/>
</dbReference>
<organism evidence="6 7">
    <name type="scientific">Salinicola corii</name>
    <dbReference type="NCBI Taxonomy" id="2606937"/>
    <lineage>
        <taxon>Bacteria</taxon>
        <taxon>Pseudomonadati</taxon>
        <taxon>Pseudomonadota</taxon>
        <taxon>Gammaproteobacteria</taxon>
        <taxon>Oceanospirillales</taxon>
        <taxon>Halomonadaceae</taxon>
        <taxon>Salinicola</taxon>
    </lineage>
</organism>
<evidence type="ECO:0000256" key="3">
    <source>
        <dbReference type="ARBA" id="ARBA00023163"/>
    </source>
</evidence>
<name>A0A640W6X8_9GAMM</name>
<sequence length="285" mass="31230">MANIEDLRTQLIELTSSLGKAQKQVARLMLENFEAVAYMTASELAERAGVHTATAIRLAQRLGYEGYPQLQRAIRSTLSNYPRFLQSLETDHRSDSGTAITETVFAHARRNLEQLSRSVSLEDLEKAADTLASAREVLVFGIGVVAPVVEYLGSSLRLLGIRTSTPRDFICAAQQLALLSRGDVLVVIDFHRYYRAIPEVASAAARKRVEVIALTDSEVSPLVSTSDLALFVPSDSPAPRTSLLPALAMVEALLSLAARVGQERARDSMRLIDDSYTDLHVFVDT</sequence>
<dbReference type="GO" id="GO:0003677">
    <property type="term" value="F:DNA binding"/>
    <property type="evidence" value="ECO:0007669"/>
    <property type="project" value="UniProtKB-KW"/>
</dbReference>
<dbReference type="GO" id="GO:1901135">
    <property type="term" value="P:carbohydrate derivative metabolic process"/>
    <property type="evidence" value="ECO:0007669"/>
    <property type="project" value="InterPro"/>
</dbReference>
<dbReference type="Gene3D" id="1.10.10.10">
    <property type="entry name" value="Winged helix-like DNA-binding domain superfamily/Winged helix DNA-binding domain"/>
    <property type="match status" value="1"/>
</dbReference>
<protein>
    <submittedName>
        <fullName evidence="6">MurR/RpiR family transcriptional regulator</fullName>
    </submittedName>
</protein>
<dbReference type="GO" id="GO:0097367">
    <property type="term" value="F:carbohydrate derivative binding"/>
    <property type="evidence" value="ECO:0007669"/>
    <property type="project" value="InterPro"/>
</dbReference>
<proteinExistence type="predicted"/>
<evidence type="ECO:0000259" key="5">
    <source>
        <dbReference type="PROSITE" id="PS51464"/>
    </source>
</evidence>
<evidence type="ECO:0000256" key="2">
    <source>
        <dbReference type="ARBA" id="ARBA00023125"/>
    </source>
</evidence>
<reference evidence="6 7" key="1">
    <citation type="submission" date="2019-08" db="EMBL/GenBank/DDBJ databases">
        <title>Bioinformatics analysis of the strain L3 and L5.</title>
        <authorList>
            <person name="Li X."/>
        </authorList>
    </citation>
    <scope>NUCLEOTIDE SEQUENCE [LARGE SCALE GENOMIC DNA]</scope>
    <source>
        <strain evidence="6 7">L3</strain>
    </source>
</reference>